<keyword evidence="5" id="KW-1185">Reference proteome</keyword>
<organism evidence="4 5">
    <name type="scientific">Castanea mollissima</name>
    <name type="common">Chinese chestnut</name>
    <dbReference type="NCBI Taxonomy" id="60419"/>
    <lineage>
        <taxon>Eukaryota</taxon>
        <taxon>Viridiplantae</taxon>
        <taxon>Streptophyta</taxon>
        <taxon>Embryophyta</taxon>
        <taxon>Tracheophyta</taxon>
        <taxon>Spermatophyta</taxon>
        <taxon>Magnoliopsida</taxon>
        <taxon>eudicotyledons</taxon>
        <taxon>Gunneridae</taxon>
        <taxon>Pentapetalae</taxon>
        <taxon>rosids</taxon>
        <taxon>fabids</taxon>
        <taxon>Fagales</taxon>
        <taxon>Fagaceae</taxon>
        <taxon>Castanea</taxon>
    </lineage>
</organism>
<dbReference type="EMBL" id="JRKL02001540">
    <property type="protein sequence ID" value="KAF3963440.1"/>
    <property type="molecule type" value="Genomic_DNA"/>
</dbReference>
<dbReference type="Gene3D" id="3.80.10.10">
    <property type="entry name" value="Ribonuclease Inhibitor"/>
    <property type="match status" value="2"/>
</dbReference>
<dbReference type="PANTHER" id="PTHR47186:SF13">
    <property type="entry name" value="DISEASE RESISTANCE PROTEIN RGA3"/>
    <property type="match status" value="1"/>
</dbReference>
<dbReference type="Pfam" id="PF25019">
    <property type="entry name" value="LRR_R13L1-DRL21"/>
    <property type="match status" value="1"/>
</dbReference>
<accession>A0A8J4RBI5</accession>
<dbReference type="AlphaFoldDB" id="A0A8J4RBI5"/>
<feature type="domain" description="R13L1/DRL21-like LRR repeat region" evidence="3">
    <location>
        <begin position="107"/>
        <end position="231"/>
    </location>
</feature>
<keyword evidence="1" id="KW-0433">Leucine-rich repeat</keyword>
<dbReference type="Proteomes" id="UP000737018">
    <property type="component" value="Unassembled WGS sequence"/>
</dbReference>
<dbReference type="Pfam" id="PF12799">
    <property type="entry name" value="LRR_4"/>
    <property type="match status" value="1"/>
</dbReference>
<evidence type="ECO:0000313" key="5">
    <source>
        <dbReference type="Proteomes" id="UP000737018"/>
    </source>
</evidence>
<reference evidence="4" key="1">
    <citation type="submission" date="2020-03" db="EMBL/GenBank/DDBJ databases">
        <title>Castanea mollissima Vanexum genome sequencing.</title>
        <authorList>
            <person name="Staton M."/>
        </authorList>
    </citation>
    <scope>NUCLEOTIDE SEQUENCE</scope>
    <source>
        <tissue evidence="4">Leaf</tissue>
    </source>
</reference>
<name>A0A8J4RBI5_9ROSI</name>
<keyword evidence="2" id="KW-0677">Repeat</keyword>
<proteinExistence type="predicted"/>
<dbReference type="PANTHER" id="PTHR47186">
    <property type="entry name" value="LEUCINE-RICH REPEAT-CONTAINING PROTEIN 57"/>
    <property type="match status" value="1"/>
</dbReference>
<evidence type="ECO:0000313" key="4">
    <source>
        <dbReference type="EMBL" id="KAF3963440.1"/>
    </source>
</evidence>
<sequence length="345" mass="39748">MNISTVPSPIGKLKHLRYLDLSDNFQIRMLPDSITKLHNLQTLRLYGCPCITKLPHDFTKLVNLRLLQIDTLSLTHIPRGLGQMTSLKGLSDFQIRMNSNSRDSGWKELPGLNKLRDLTILNLNHRKDVALESKAANLKGIQQLQRLELKWKQISKVNELSVGYDEQSLEAMQPHPKLEELVLCNYGGVKFPSWMPSLTTLVKFSLEDCNKCQYLPPLEQFPFLEYIYLNKLDSLEYMSEIDYSEDSLEYMSEIDYGEELSNSSFIPSLNELYLLRCPNLKGWWRQRRDSSEEVDDDNNHLLPFFPGLSDLEIKNCPKLTSMPLFPNVETLTLDMGSTSATNQLR</sequence>
<gene>
    <name evidence="4" type="ORF">CMV_012180</name>
</gene>
<dbReference type="InterPro" id="IPR032675">
    <property type="entry name" value="LRR_dom_sf"/>
</dbReference>
<comment type="caution">
    <text evidence="4">The sequence shown here is derived from an EMBL/GenBank/DDBJ whole genome shotgun (WGS) entry which is preliminary data.</text>
</comment>
<evidence type="ECO:0000256" key="1">
    <source>
        <dbReference type="ARBA" id="ARBA00022614"/>
    </source>
</evidence>
<protein>
    <recommendedName>
        <fullName evidence="3">R13L1/DRL21-like LRR repeat region domain-containing protein</fullName>
    </recommendedName>
</protein>
<evidence type="ECO:0000256" key="2">
    <source>
        <dbReference type="ARBA" id="ARBA00022737"/>
    </source>
</evidence>
<dbReference type="InterPro" id="IPR025875">
    <property type="entry name" value="Leu-rich_rpt_4"/>
</dbReference>
<dbReference type="SUPFAM" id="SSF52058">
    <property type="entry name" value="L domain-like"/>
    <property type="match status" value="1"/>
</dbReference>
<dbReference type="InterPro" id="IPR056789">
    <property type="entry name" value="LRR_R13L1-DRL21"/>
</dbReference>
<evidence type="ECO:0000259" key="3">
    <source>
        <dbReference type="Pfam" id="PF25019"/>
    </source>
</evidence>
<dbReference type="OrthoDB" id="5279713at2759"/>